<dbReference type="Proteomes" id="UP000824055">
    <property type="component" value="Unassembled WGS sequence"/>
</dbReference>
<dbReference type="EMBL" id="DXBE01000038">
    <property type="protein sequence ID" value="HIZ69220.1"/>
    <property type="molecule type" value="Genomic_DNA"/>
</dbReference>
<dbReference type="PANTHER" id="PTHR33908:SF3">
    <property type="entry name" value="UNDECAPRENYL PHOSPHATE-ALPHA-4-AMINO-4-DEOXY-L-ARABINOSE ARABINOSYL TRANSFERASE"/>
    <property type="match status" value="1"/>
</dbReference>
<protein>
    <submittedName>
        <fullName evidence="10">Glycosyltransferase family 39 protein</fullName>
        <ecNumber evidence="10">2.4.-.-</ecNumber>
    </submittedName>
</protein>
<keyword evidence="4 10" id="KW-0808">Transferase</keyword>
<evidence type="ECO:0000256" key="7">
    <source>
        <dbReference type="ARBA" id="ARBA00023136"/>
    </source>
</evidence>
<dbReference type="AlphaFoldDB" id="A0A9D2FZC3"/>
<evidence type="ECO:0000256" key="2">
    <source>
        <dbReference type="ARBA" id="ARBA00022475"/>
    </source>
</evidence>
<feature type="transmembrane region" description="Helical" evidence="8">
    <location>
        <begin position="334"/>
        <end position="355"/>
    </location>
</feature>
<evidence type="ECO:0000256" key="1">
    <source>
        <dbReference type="ARBA" id="ARBA00004651"/>
    </source>
</evidence>
<feature type="transmembrane region" description="Helical" evidence="8">
    <location>
        <begin position="362"/>
        <end position="383"/>
    </location>
</feature>
<dbReference type="GO" id="GO:0016763">
    <property type="term" value="F:pentosyltransferase activity"/>
    <property type="evidence" value="ECO:0007669"/>
    <property type="project" value="TreeGrafter"/>
</dbReference>
<feature type="transmembrane region" description="Helical" evidence="8">
    <location>
        <begin position="310"/>
        <end position="328"/>
    </location>
</feature>
<gene>
    <name evidence="10" type="ORF">H9966_04945</name>
</gene>
<comment type="caution">
    <text evidence="10">The sequence shown here is derived from an EMBL/GenBank/DDBJ whole genome shotgun (WGS) entry which is preliminary data.</text>
</comment>
<feature type="transmembrane region" description="Helical" evidence="8">
    <location>
        <begin position="166"/>
        <end position="197"/>
    </location>
</feature>
<feature type="transmembrane region" description="Helical" evidence="8">
    <location>
        <begin position="260"/>
        <end position="285"/>
    </location>
</feature>
<dbReference type="InterPro" id="IPR038731">
    <property type="entry name" value="RgtA/B/C-like"/>
</dbReference>
<feature type="domain" description="Glycosyltransferase RgtA/B/C/D-like" evidence="9">
    <location>
        <begin position="65"/>
        <end position="223"/>
    </location>
</feature>
<evidence type="ECO:0000256" key="3">
    <source>
        <dbReference type="ARBA" id="ARBA00022676"/>
    </source>
</evidence>
<dbReference type="GO" id="GO:0009103">
    <property type="term" value="P:lipopolysaccharide biosynthetic process"/>
    <property type="evidence" value="ECO:0007669"/>
    <property type="project" value="UniProtKB-ARBA"/>
</dbReference>
<dbReference type="PANTHER" id="PTHR33908">
    <property type="entry name" value="MANNOSYLTRANSFERASE YKCB-RELATED"/>
    <property type="match status" value="1"/>
</dbReference>
<evidence type="ECO:0000259" key="9">
    <source>
        <dbReference type="Pfam" id="PF13231"/>
    </source>
</evidence>
<evidence type="ECO:0000313" key="10">
    <source>
        <dbReference type="EMBL" id="HIZ69220.1"/>
    </source>
</evidence>
<reference evidence="10" key="1">
    <citation type="journal article" date="2021" name="PeerJ">
        <title>Extensive microbial diversity within the chicken gut microbiome revealed by metagenomics and culture.</title>
        <authorList>
            <person name="Gilroy R."/>
            <person name="Ravi A."/>
            <person name="Getino M."/>
            <person name="Pursley I."/>
            <person name="Horton D.L."/>
            <person name="Alikhan N.F."/>
            <person name="Baker D."/>
            <person name="Gharbi K."/>
            <person name="Hall N."/>
            <person name="Watson M."/>
            <person name="Adriaenssens E.M."/>
            <person name="Foster-Nyarko E."/>
            <person name="Jarju S."/>
            <person name="Secka A."/>
            <person name="Antonio M."/>
            <person name="Oren A."/>
            <person name="Chaudhuri R.R."/>
            <person name="La Ragione R."/>
            <person name="Hildebrand F."/>
            <person name="Pallen M.J."/>
        </authorList>
    </citation>
    <scope>NUCLEOTIDE SEQUENCE</scope>
    <source>
        <strain evidence="10">ChiHecec3B27-8219</strain>
    </source>
</reference>
<evidence type="ECO:0000256" key="8">
    <source>
        <dbReference type="SAM" id="Phobius"/>
    </source>
</evidence>
<reference evidence="10" key="2">
    <citation type="submission" date="2021-04" db="EMBL/GenBank/DDBJ databases">
        <authorList>
            <person name="Gilroy R."/>
        </authorList>
    </citation>
    <scope>NUCLEOTIDE SEQUENCE</scope>
    <source>
        <strain evidence="10">ChiHecec3B27-8219</strain>
    </source>
</reference>
<feature type="transmembrane region" description="Helical" evidence="8">
    <location>
        <begin position="443"/>
        <end position="463"/>
    </location>
</feature>
<feature type="transmembrane region" description="Helical" evidence="8">
    <location>
        <begin position="209"/>
        <end position="226"/>
    </location>
</feature>
<keyword evidence="2" id="KW-1003">Cell membrane</keyword>
<evidence type="ECO:0000256" key="6">
    <source>
        <dbReference type="ARBA" id="ARBA00022989"/>
    </source>
</evidence>
<proteinExistence type="predicted"/>
<accession>A0A9D2FZC3</accession>
<dbReference type="EC" id="2.4.-.-" evidence="10"/>
<feature type="transmembrane region" description="Helical" evidence="8">
    <location>
        <begin position="136"/>
        <end position="154"/>
    </location>
</feature>
<keyword evidence="7 8" id="KW-0472">Membrane</keyword>
<keyword evidence="5 8" id="KW-0812">Transmembrane</keyword>
<comment type="subcellular location">
    <subcellularLocation>
        <location evidence="1">Cell membrane</location>
        <topology evidence="1">Multi-pass membrane protein</topology>
    </subcellularLocation>
</comment>
<keyword evidence="3 10" id="KW-0328">Glycosyltransferase</keyword>
<dbReference type="InterPro" id="IPR050297">
    <property type="entry name" value="LipidA_mod_glycosyltrf_83"/>
</dbReference>
<feature type="transmembrane region" description="Helical" evidence="8">
    <location>
        <begin position="90"/>
        <end position="107"/>
    </location>
</feature>
<sequence>MIKRMTRDKRFWQLAGIVFLFQFLFLGEAYFNTKGEPREAGVALSILQQDNWILPVNNGVDIPYKPLFLHWCIALLSLLTGGVTEYTARFPSALALAVMVLAGYVFFSRRRGSQVAFVAALLTLTSFELHRAGTNCRVDMMLTALVVISLYLLYRWVECGMRGLPWWAVLCMSAAFLTKGPVGVLLPCLVTGIFLLCRGHDFRKVLSRFLLVGLVSCVVPLLWYVAAYRQGGSYFLQLVMEENLLRFLGKMSYASHHNPAYYNVLTVLAGFLPYTLLVLISLFWIRPRRGLLSSGWWERFKRYFREMDDVRLFSLLSIVVIFVFYCIPKSKRSVYLMPIYPFIAYFLAEYVIYLWRHKPTALRVYGTILSSLSLLTLAAFIVVRMGVIPETVFTGKHAAQNQAFLHALETVPILGVGVLLLAFMLFAAVFFLSLRGSERFQRWGLHAIFAIVFSIFMVQDGYLGPAVLNVKSDKPYAERIAQIVPAGKVYSTHTAELEGDPVRPFSVNFYLGDRVEPFDKTKPAQGYLLACDEDAKDFLQEHPGYSLELVYDSGHRSCDDRKVIQLYRFQQRMP</sequence>
<evidence type="ECO:0000256" key="4">
    <source>
        <dbReference type="ARBA" id="ARBA00022679"/>
    </source>
</evidence>
<dbReference type="GO" id="GO:0005886">
    <property type="term" value="C:plasma membrane"/>
    <property type="evidence" value="ECO:0007669"/>
    <property type="project" value="UniProtKB-SubCell"/>
</dbReference>
<evidence type="ECO:0000313" key="11">
    <source>
        <dbReference type="Proteomes" id="UP000824055"/>
    </source>
</evidence>
<evidence type="ECO:0000256" key="5">
    <source>
        <dbReference type="ARBA" id="ARBA00022692"/>
    </source>
</evidence>
<name>A0A9D2FZC3_9BACT</name>
<feature type="transmembrane region" description="Helical" evidence="8">
    <location>
        <begin position="403"/>
        <end position="431"/>
    </location>
</feature>
<organism evidence="10 11">
    <name type="scientific">Candidatus Prevotella avicola</name>
    <dbReference type="NCBI Taxonomy" id="2838738"/>
    <lineage>
        <taxon>Bacteria</taxon>
        <taxon>Pseudomonadati</taxon>
        <taxon>Bacteroidota</taxon>
        <taxon>Bacteroidia</taxon>
        <taxon>Bacteroidales</taxon>
        <taxon>Prevotellaceae</taxon>
        <taxon>Prevotella</taxon>
    </lineage>
</organism>
<keyword evidence="6 8" id="KW-1133">Transmembrane helix</keyword>
<dbReference type="Pfam" id="PF13231">
    <property type="entry name" value="PMT_2"/>
    <property type="match status" value="1"/>
</dbReference>
<dbReference type="GO" id="GO:0010041">
    <property type="term" value="P:response to iron(III) ion"/>
    <property type="evidence" value="ECO:0007669"/>
    <property type="project" value="TreeGrafter"/>
</dbReference>